<evidence type="ECO:0000313" key="1">
    <source>
        <dbReference type="EMBL" id="KAF0917808.1"/>
    </source>
</evidence>
<keyword evidence="2" id="KW-1185">Reference proteome</keyword>
<proteinExistence type="predicted"/>
<dbReference type="AlphaFoldDB" id="A0A6G1DYZ3"/>
<comment type="caution">
    <text evidence="1">The sequence shown here is derived from an EMBL/GenBank/DDBJ whole genome shotgun (WGS) entry which is preliminary data.</text>
</comment>
<sequence>MDNEPLAADLDPDASVSKSDFLIYKLKEMGKIDDKDIAMISDQFDQLGLA</sequence>
<protein>
    <submittedName>
        <fullName evidence="1">Uncharacterized protein</fullName>
    </submittedName>
</protein>
<evidence type="ECO:0000313" key="2">
    <source>
        <dbReference type="Proteomes" id="UP000479710"/>
    </source>
</evidence>
<name>A0A6G1DYZ3_9ORYZ</name>
<dbReference type="EMBL" id="SPHZ02000005">
    <property type="protein sequence ID" value="KAF0917808.1"/>
    <property type="molecule type" value="Genomic_DNA"/>
</dbReference>
<dbReference type="Proteomes" id="UP000479710">
    <property type="component" value="Unassembled WGS sequence"/>
</dbReference>
<dbReference type="OrthoDB" id="1729983at2759"/>
<accession>A0A6G1DYZ3</accession>
<organism evidence="1 2">
    <name type="scientific">Oryza meyeriana var. granulata</name>
    <dbReference type="NCBI Taxonomy" id="110450"/>
    <lineage>
        <taxon>Eukaryota</taxon>
        <taxon>Viridiplantae</taxon>
        <taxon>Streptophyta</taxon>
        <taxon>Embryophyta</taxon>
        <taxon>Tracheophyta</taxon>
        <taxon>Spermatophyta</taxon>
        <taxon>Magnoliopsida</taxon>
        <taxon>Liliopsida</taxon>
        <taxon>Poales</taxon>
        <taxon>Poaceae</taxon>
        <taxon>BOP clade</taxon>
        <taxon>Oryzoideae</taxon>
        <taxon>Oryzeae</taxon>
        <taxon>Oryzinae</taxon>
        <taxon>Oryza</taxon>
        <taxon>Oryza meyeriana</taxon>
    </lineage>
</organism>
<gene>
    <name evidence="1" type="ORF">E2562_021480</name>
</gene>
<reference evidence="1 2" key="1">
    <citation type="submission" date="2019-11" db="EMBL/GenBank/DDBJ databases">
        <title>Whole genome sequence of Oryza granulata.</title>
        <authorList>
            <person name="Li W."/>
        </authorList>
    </citation>
    <scope>NUCLEOTIDE SEQUENCE [LARGE SCALE GENOMIC DNA]</scope>
    <source>
        <strain evidence="2">cv. Menghai</strain>
        <tissue evidence="1">Leaf</tissue>
    </source>
</reference>
<feature type="non-terminal residue" evidence="1">
    <location>
        <position position="50"/>
    </location>
</feature>